<organism evidence="1 2">
    <name type="scientific">Araneus ventricosus</name>
    <name type="common">Orbweaver spider</name>
    <name type="synonym">Epeira ventricosa</name>
    <dbReference type="NCBI Taxonomy" id="182803"/>
    <lineage>
        <taxon>Eukaryota</taxon>
        <taxon>Metazoa</taxon>
        <taxon>Ecdysozoa</taxon>
        <taxon>Arthropoda</taxon>
        <taxon>Chelicerata</taxon>
        <taxon>Arachnida</taxon>
        <taxon>Araneae</taxon>
        <taxon>Araneomorphae</taxon>
        <taxon>Entelegynae</taxon>
        <taxon>Araneoidea</taxon>
        <taxon>Araneidae</taxon>
        <taxon>Araneus</taxon>
    </lineage>
</organism>
<protein>
    <submittedName>
        <fullName evidence="1">Uncharacterized protein</fullName>
    </submittedName>
</protein>
<proteinExistence type="predicted"/>
<reference evidence="1 2" key="1">
    <citation type="journal article" date="2019" name="Sci. Rep.">
        <title>Orb-weaving spider Araneus ventricosus genome elucidates the spidroin gene catalogue.</title>
        <authorList>
            <person name="Kono N."/>
            <person name="Nakamura H."/>
            <person name="Ohtoshi R."/>
            <person name="Moran D.A.P."/>
            <person name="Shinohara A."/>
            <person name="Yoshida Y."/>
            <person name="Fujiwara M."/>
            <person name="Mori M."/>
            <person name="Tomita M."/>
            <person name="Arakawa K."/>
        </authorList>
    </citation>
    <scope>NUCLEOTIDE SEQUENCE [LARGE SCALE GENOMIC DNA]</scope>
</reference>
<dbReference type="AlphaFoldDB" id="A0A4Y2E1J3"/>
<accession>A0A4Y2E1J3</accession>
<evidence type="ECO:0000313" key="1">
    <source>
        <dbReference type="EMBL" id="GBM21918.1"/>
    </source>
</evidence>
<name>A0A4Y2E1J3_ARAVE</name>
<keyword evidence="2" id="KW-1185">Reference proteome</keyword>
<comment type="caution">
    <text evidence="1">The sequence shown here is derived from an EMBL/GenBank/DDBJ whole genome shotgun (WGS) entry which is preliminary data.</text>
</comment>
<gene>
    <name evidence="1" type="ORF">AVEN_11317_1</name>
</gene>
<dbReference type="Proteomes" id="UP000499080">
    <property type="component" value="Unassembled WGS sequence"/>
</dbReference>
<dbReference type="EMBL" id="BGPR01000469">
    <property type="protein sequence ID" value="GBM21918.1"/>
    <property type="molecule type" value="Genomic_DNA"/>
</dbReference>
<sequence>MYSALILQVVVDLVDTPEDPEAISESMRPVHPKESKVSRRLGTTSCLKAPGMQDDQVWLFIAIHFRQIQKYPELSEKKFQTFVPHKVSSKSCLVYCCRRSVDEPPVKSVIPVMHEVRMMTSFIPDF</sequence>
<evidence type="ECO:0000313" key="2">
    <source>
        <dbReference type="Proteomes" id="UP000499080"/>
    </source>
</evidence>